<dbReference type="Gene3D" id="1.10.357.10">
    <property type="entry name" value="Tetracycline Repressor, domain 2"/>
    <property type="match status" value="1"/>
</dbReference>
<dbReference type="EMBL" id="CP012752">
    <property type="protein sequence ID" value="ALG10183.1"/>
    <property type="molecule type" value="Genomic_DNA"/>
</dbReference>
<dbReference type="InterPro" id="IPR050109">
    <property type="entry name" value="HTH-type_TetR-like_transc_reg"/>
</dbReference>
<dbReference type="Pfam" id="PF00440">
    <property type="entry name" value="TetR_N"/>
    <property type="match status" value="1"/>
</dbReference>
<evidence type="ECO:0000256" key="5">
    <source>
        <dbReference type="SAM" id="MobiDB-lite"/>
    </source>
</evidence>
<dbReference type="SUPFAM" id="SSF46689">
    <property type="entry name" value="Homeodomain-like"/>
    <property type="match status" value="1"/>
</dbReference>
<dbReference type="Proteomes" id="UP000063699">
    <property type="component" value="Chromosome"/>
</dbReference>
<proteinExistence type="predicted"/>
<evidence type="ECO:0000259" key="6">
    <source>
        <dbReference type="PROSITE" id="PS50977"/>
    </source>
</evidence>
<protein>
    <recommendedName>
        <fullName evidence="6">HTH tetR-type domain-containing protein</fullName>
    </recommendedName>
</protein>
<feature type="region of interest" description="Disordered" evidence="5">
    <location>
        <begin position="1"/>
        <end position="25"/>
    </location>
</feature>
<dbReference type="AlphaFoldDB" id="A0A0N7F417"/>
<dbReference type="PANTHER" id="PTHR30055:SF234">
    <property type="entry name" value="HTH-TYPE TRANSCRIPTIONAL REGULATOR BETI"/>
    <property type="match status" value="1"/>
</dbReference>
<evidence type="ECO:0000313" key="8">
    <source>
        <dbReference type="Proteomes" id="UP000063699"/>
    </source>
</evidence>
<keyword evidence="8" id="KW-1185">Reference proteome</keyword>
<feature type="region of interest" description="Disordered" evidence="5">
    <location>
        <begin position="209"/>
        <end position="245"/>
    </location>
</feature>
<feature type="DNA-binding region" description="H-T-H motif" evidence="4">
    <location>
        <begin position="47"/>
        <end position="66"/>
    </location>
</feature>
<gene>
    <name evidence="7" type="ORF">AOZ06_27750</name>
</gene>
<evidence type="ECO:0000256" key="1">
    <source>
        <dbReference type="ARBA" id="ARBA00023015"/>
    </source>
</evidence>
<evidence type="ECO:0000256" key="2">
    <source>
        <dbReference type="ARBA" id="ARBA00023125"/>
    </source>
</evidence>
<evidence type="ECO:0000313" key="7">
    <source>
        <dbReference type="EMBL" id="ALG10183.1"/>
    </source>
</evidence>
<sequence length="245" mass="25947">MGVMPVNPSSPRRGRPPKTSDQHERLRRRVLRATAATYAEFGFRGSTVARIAGRAEVSKPTFYTCFPSAEAALEAVVTDASARLVEHLRPIAAAATDVQAGLAAGITAYLDWADQVGDGLRVFHAEQHDPASPAGRLRAQATGWLRDLLRRAVTGSGRPAPSPQALDLLLGGLQLGCYQYQQDPGRDRDASHAAMLRLATALLGTALPDITPAGTDQPGTVGADLRDPHRSESDSRSVPGVAGDQ</sequence>
<dbReference type="KEGG" id="kphy:AOZ06_27750"/>
<feature type="domain" description="HTH tetR-type" evidence="6">
    <location>
        <begin position="24"/>
        <end position="84"/>
    </location>
</feature>
<keyword evidence="1" id="KW-0805">Transcription regulation</keyword>
<dbReference type="InterPro" id="IPR001647">
    <property type="entry name" value="HTH_TetR"/>
</dbReference>
<feature type="compositionally biased region" description="Basic and acidic residues" evidence="5">
    <location>
        <begin position="224"/>
        <end position="235"/>
    </location>
</feature>
<reference evidence="7 8" key="1">
    <citation type="submission" date="2015-07" db="EMBL/GenBank/DDBJ databases">
        <title>Genome sequencing of Kibdelosporangium phytohabitans.</title>
        <authorList>
            <person name="Qin S."/>
            <person name="Xing K."/>
        </authorList>
    </citation>
    <scope>NUCLEOTIDE SEQUENCE [LARGE SCALE GENOMIC DNA]</scope>
    <source>
        <strain evidence="7 8">KLBMP1111</strain>
    </source>
</reference>
<dbReference type="GO" id="GO:0003700">
    <property type="term" value="F:DNA-binding transcription factor activity"/>
    <property type="evidence" value="ECO:0007669"/>
    <property type="project" value="TreeGrafter"/>
</dbReference>
<organism evidence="7 8">
    <name type="scientific">Kibdelosporangium phytohabitans</name>
    <dbReference type="NCBI Taxonomy" id="860235"/>
    <lineage>
        <taxon>Bacteria</taxon>
        <taxon>Bacillati</taxon>
        <taxon>Actinomycetota</taxon>
        <taxon>Actinomycetes</taxon>
        <taxon>Pseudonocardiales</taxon>
        <taxon>Pseudonocardiaceae</taxon>
        <taxon>Kibdelosporangium</taxon>
    </lineage>
</organism>
<name>A0A0N7F417_9PSEU</name>
<evidence type="ECO:0000256" key="4">
    <source>
        <dbReference type="PROSITE-ProRule" id="PRU00335"/>
    </source>
</evidence>
<dbReference type="PROSITE" id="PS50977">
    <property type="entry name" value="HTH_TETR_2"/>
    <property type="match status" value="1"/>
</dbReference>
<dbReference type="InterPro" id="IPR009057">
    <property type="entry name" value="Homeodomain-like_sf"/>
</dbReference>
<dbReference type="GO" id="GO:0000976">
    <property type="term" value="F:transcription cis-regulatory region binding"/>
    <property type="evidence" value="ECO:0007669"/>
    <property type="project" value="TreeGrafter"/>
</dbReference>
<accession>A0A0N7F417</accession>
<evidence type="ECO:0000256" key="3">
    <source>
        <dbReference type="ARBA" id="ARBA00023163"/>
    </source>
</evidence>
<keyword evidence="3" id="KW-0804">Transcription</keyword>
<keyword evidence="2 4" id="KW-0238">DNA-binding</keyword>
<dbReference type="STRING" id="860235.AOZ06_27750"/>
<dbReference type="PANTHER" id="PTHR30055">
    <property type="entry name" value="HTH-TYPE TRANSCRIPTIONAL REGULATOR RUTR"/>
    <property type="match status" value="1"/>
</dbReference>